<dbReference type="AlphaFoldDB" id="A0A5K7YRH9"/>
<evidence type="ECO:0000313" key="1">
    <source>
        <dbReference type="EMBL" id="BBO70980.1"/>
    </source>
</evidence>
<gene>
    <name evidence="1" type="ORF">DSCA_49100</name>
</gene>
<proteinExistence type="predicted"/>
<keyword evidence="2" id="KW-1185">Reference proteome</keyword>
<protein>
    <submittedName>
        <fullName evidence="1">Uncharacterized protein</fullName>
    </submittedName>
</protein>
<dbReference type="EMBL" id="AP021874">
    <property type="protein sequence ID" value="BBO70980.1"/>
    <property type="molecule type" value="Genomic_DNA"/>
</dbReference>
<dbReference type="RefSeq" id="WP_155318880.1">
    <property type="nucleotide sequence ID" value="NZ_AP021874.1"/>
</dbReference>
<reference evidence="1 2" key="1">
    <citation type="submission" date="2019-11" db="EMBL/GenBank/DDBJ databases">
        <title>Comparative genomics of hydrocarbon-degrading Desulfosarcina strains.</title>
        <authorList>
            <person name="Watanabe M."/>
            <person name="Kojima H."/>
            <person name="Fukui M."/>
        </authorList>
    </citation>
    <scope>NUCLEOTIDE SEQUENCE [LARGE SCALE GENOMIC DNA]</scope>
    <source>
        <strain evidence="1 2">PL12</strain>
    </source>
</reference>
<name>A0A5K7YRH9_9BACT</name>
<accession>A0A5K7YRH9</accession>
<dbReference type="KEGG" id="dalk:DSCA_49100"/>
<dbReference type="Proteomes" id="UP000427906">
    <property type="component" value="Chromosome"/>
</dbReference>
<organism evidence="1 2">
    <name type="scientific">Desulfosarcina alkanivorans</name>
    <dbReference type="NCBI Taxonomy" id="571177"/>
    <lineage>
        <taxon>Bacteria</taxon>
        <taxon>Pseudomonadati</taxon>
        <taxon>Thermodesulfobacteriota</taxon>
        <taxon>Desulfobacteria</taxon>
        <taxon>Desulfobacterales</taxon>
        <taxon>Desulfosarcinaceae</taxon>
        <taxon>Desulfosarcina</taxon>
    </lineage>
</organism>
<evidence type="ECO:0000313" key="2">
    <source>
        <dbReference type="Proteomes" id="UP000427906"/>
    </source>
</evidence>
<sequence length="66" mass="7426">MNPRPDDSEMAGMVALLMVIFSQGRQGRNSVEWAVREAQGCLGEYLSLMAGERPRQQDQPHQYSMA</sequence>